<gene>
    <name evidence="1" type="ORF">C4520_01495</name>
</gene>
<evidence type="ECO:0000313" key="1">
    <source>
        <dbReference type="EMBL" id="RJP25977.1"/>
    </source>
</evidence>
<protein>
    <submittedName>
        <fullName evidence="1">ArsR family transcriptional regulator</fullName>
    </submittedName>
</protein>
<name>A0A3A4NZR9_ABYX5</name>
<evidence type="ECO:0000313" key="2">
    <source>
        <dbReference type="Proteomes" id="UP000265882"/>
    </source>
</evidence>
<comment type="caution">
    <text evidence="1">The sequence shown here is derived from an EMBL/GenBank/DDBJ whole genome shotgun (WGS) entry which is preliminary data.</text>
</comment>
<dbReference type="EMBL" id="QZKU01000015">
    <property type="protein sequence ID" value="RJP25977.1"/>
    <property type="molecule type" value="Genomic_DNA"/>
</dbReference>
<proteinExistence type="predicted"/>
<dbReference type="PANTHER" id="PTHR35340:SF5">
    <property type="entry name" value="ASST-DOMAIN-CONTAINING PROTEIN"/>
    <property type="match status" value="1"/>
</dbReference>
<organism evidence="1 2">
    <name type="scientific">Abyssobacteria bacterium (strain SURF_5)</name>
    <dbReference type="NCBI Taxonomy" id="2093360"/>
    <lineage>
        <taxon>Bacteria</taxon>
        <taxon>Pseudomonadati</taxon>
        <taxon>Candidatus Hydrogenedentota</taxon>
        <taxon>Candidatus Abyssobacteria</taxon>
    </lineage>
</organism>
<dbReference type="AlphaFoldDB" id="A0A3A4NZR9"/>
<dbReference type="Pfam" id="PF14269">
    <property type="entry name" value="Arylsulfotran_2"/>
    <property type="match status" value="1"/>
</dbReference>
<dbReference type="PANTHER" id="PTHR35340">
    <property type="entry name" value="PQQ ENZYME REPEAT PROTEIN-RELATED"/>
    <property type="match status" value="1"/>
</dbReference>
<dbReference type="InterPro" id="IPR039535">
    <property type="entry name" value="ASST-like"/>
</dbReference>
<accession>A0A3A4NZR9</accession>
<sequence length="389" mass="43850">MKVLDRRILAAAIIIFGLLAVLGLSRVYASPTIYPTGTTIHEPATTFEGYFMFQAGHQILLVDMDGEVVHSWTGGPYSLDYMEPLDNGSILSTAETATMTGLVELDWNSNLVWSVSFDKNELVVHHDFERLENGNTLLLCRKLRIVPDISSKEIWDDFIIEVNPQGNIVWEWYTSDHFSEFGFSALARRLIDERGGDWSHTNSIHTLPENLLGDPRFRPGNILVSQRHTNTIFIIDKSTGTIVWKCGPDDNQTIGQHDAKMIPLGLPGAGNILVFDNGGRGGYPEEARLYSRVVEIDPVRKTVVWKYLAAISGRHPDTFFSAFISSAQRLPNGNTFIDEGESGRLFQVTSEGEIVWEYINPFFYKYMQVLTVNTIYRAHLVPLDWPPLP</sequence>
<dbReference type="Proteomes" id="UP000265882">
    <property type="component" value="Unassembled WGS sequence"/>
</dbReference>
<reference evidence="1 2" key="1">
    <citation type="journal article" date="2017" name="ISME J.">
        <title>Energy and carbon metabolisms in a deep terrestrial subsurface fluid microbial community.</title>
        <authorList>
            <person name="Momper L."/>
            <person name="Jungbluth S.P."/>
            <person name="Lee M.D."/>
            <person name="Amend J.P."/>
        </authorList>
    </citation>
    <scope>NUCLEOTIDE SEQUENCE [LARGE SCALE GENOMIC DNA]</scope>
    <source>
        <strain evidence="1">SURF_5</strain>
    </source>
</reference>
<dbReference type="InterPro" id="IPR053143">
    <property type="entry name" value="Arylsulfate_ST"/>
</dbReference>
<dbReference type="SUPFAM" id="SSF101898">
    <property type="entry name" value="NHL repeat"/>
    <property type="match status" value="1"/>
</dbReference>